<comment type="caution">
    <text evidence="2">The sequence shown here is derived from an EMBL/GenBank/DDBJ whole genome shotgun (WGS) entry which is preliminary data.</text>
</comment>
<keyword evidence="1" id="KW-0812">Transmembrane</keyword>
<organism evidence="2 3">
    <name type="scientific">Mycolicibacterium hodleri</name>
    <dbReference type="NCBI Taxonomy" id="49897"/>
    <lineage>
        <taxon>Bacteria</taxon>
        <taxon>Bacillati</taxon>
        <taxon>Actinomycetota</taxon>
        <taxon>Actinomycetes</taxon>
        <taxon>Mycobacteriales</taxon>
        <taxon>Mycobacteriaceae</taxon>
        <taxon>Mycolicibacterium</taxon>
    </lineage>
</organism>
<evidence type="ECO:0000313" key="3">
    <source>
        <dbReference type="Proteomes" id="UP000320095"/>
    </source>
</evidence>
<gene>
    <name evidence="2" type="ORF">EAH80_14810</name>
</gene>
<name>A0A502E9G9_9MYCO</name>
<proteinExistence type="predicted"/>
<evidence type="ECO:0000256" key="1">
    <source>
        <dbReference type="SAM" id="Phobius"/>
    </source>
</evidence>
<sequence length="92" mass="9658">MGLARGFSFIVNGFGLVAHGFSFIVNGFGLIVNGFGRREAPPSSLQGLGGAAGARRRGCRGPVRCDGTRAVQAEDRCRQGTCCYENRSCATS</sequence>
<protein>
    <submittedName>
        <fullName evidence="2">Uncharacterized protein</fullName>
    </submittedName>
</protein>
<feature type="transmembrane region" description="Helical" evidence="1">
    <location>
        <begin position="6"/>
        <end position="32"/>
    </location>
</feature>
<dbReference type="AlphaFoldDB" id="A0A502E9G9"/>
<keyword evidence="3" id="KW-1185">Reference proteome</keyword>
<accession>A0A502E9G9</accession>
<reference evidence="2 3" key="1">
    <citation type="journal article" date="2019" name="Environ. Microbiol.">
        <title>Species interactions and distinct microbial communities in high Arctic permafrost affected cryosols are associated with the CH4 and CO2 gas fluxes.</title>
        <authorList>
            <person name="Altshuler I."/>
            <person name="Hamel J."/>
            <person name="Turney S."/>
            <person name="Magnuson E."/>
            <person name="Levesque R."/>
            <person name="Greer C."/>
            <person name="Whyte L.G."/>
        </authorList>
    </citation>
    <scope>NUCLEOTIDE SEQUENCE [LARGE SCALE GENOMIC DNA]</scope>
    <source>
        <strain evidence="2 3">S5.20</strain>
    </source>
</reference>
<evidence type="ECO:0000313" key="2">
    <source>
        <dbReference type="EMBL" id="TPG33552.1"/>
    </source>
</evidence>
<dbReference type="EMBL" id="RCZG01000005">
    <property type="protein sequence ID" value="TPG33552.1"/>
    <property type="molecule type" value="Genomic_DNA"/>
</dbReference>
<keyword evidence="1" id="KW-1133">Transmembrane helix</keyword>
<keyword evidence="1" id="KW-0472">Membrane</keyword>
<dbReference type="Proteomes" id="UP000320095">
    <property type="component" value="Unassembled WGS sequence"/>
</dbReference>